<name>A0A8X6UR13_NEPPI</name>
<evidence type="ECO:0000313" key="1">
    <source>
        <dbReference type="EMBL" id="GFU52543.1"/>
    </source>
</evidence>
<gene>
    <name evidence="1" type="ORF">NPIL_192241</name>
</gene>
<reference evidence="1" key="1">
    <citation type="submission" date="2020-08" db="EMBL/GenBank/DDBJ databases">
        <title>Multicomponent nature underlies the extraordinary mechanical properties of spider dragline silk.</title>
        <authorList>
            <person name="Kono N."/>
            <person name="Nakamura H."/>
            <person name="Mori M."/>
            <person name="Yoshida Y."/>
            <person name="Ohtoshi R."/>
            <person name="Malay A.D."/>
            <person name="Moran D.A.P."/>
            <person name="Tomita M."/>
            <person name="Numata K."/>
            <person name="Arakawa K."/>
        </authorList>
    </citation>
    <scope>NUCLEOTIDE SEQUENCE</scope>
</reference>
<evidence type="ECO:0000313" key="2">
    <source>
        <dbReference type="Proteomes" id="UP000887013"/>
    </source>
</evidence>
<organism evidence="1 2">
    <name type="scientific">Nephila pilipes</name>
    <name type="common">Giant wood spider</name>
    <name type="synonym">Nephila maculata</name>
    <dbReference type="NCBI Taxonomy" id="299642"/>
    <lineage>
        <taxon>Eukaryota</taxon>
        <taxon>Metazoa</taxon>
        <taxon>Ecdysozoa</taxon>
        <taxon>Arthropoda</taxon>
        <taxon>Chelicerata</taxon>
        <taxon>Arachnida</taxon>
        <taxon>Araneae</taxon>
        <taxon>Araneomorphae</taxon>
        <taxon>Entelegynae</taxon>
        <taxon>Araneoidea</taxon>
        <taxon>Nephilidae</taxon>
        <taxon>Nephila</taxon>
    </lineage>
</organism>
<dbReference type="AlphaFoldDB" id="A0A8X6UR13"/>
<dbReference type="Proteomes" id="UP000887013">
    <property type="component" value="Unassembled WGS sequence"/>
</dbReference>
<accession>A0A8X6UR13</accession>
<protein>
    <submittedName>
        <fullName evidence="1">Uncharacterized protein</fullName>
    </submittedName>
</protein>
<comment type="caution">
    <text evidence="1">The sequence shown here is derived from an EMBL/GenBank/DDBJ whole genome shotgun (WGS) entry which is preliminary data.</text>
</comment>
<proteinExistence type="predicted"/>
<dbReference type="EMBL" id="BMAW01038560">
    <property type="protein sequence ID" value="GFU52543.1"/>
    <property type="molecule type" value="Genomic_DNA"/>
</dbReference>
<sequence>MSIETNPTKIFPSSFLDIYFLISSRNESRAHPFISMARGDRNNIREKVCFAVKPPSQGASVIVVGGVRTLYEYLSWFEWMMGFCGGCFFGGDARIKDTRKGW</sequence>
<keyword evidence="2" id="KW-1185">Reference proteome</keyword>